<dbReference type="InterPro" id="IPR011989">
    <property type="entry name" value="ARM-like"/>
</dbReference>
<dbReference type="Gene3D" id="1.25.10.10">
    <property type="entry name" value="Leucine-rich Repeat Variant"/>
    <property type="match status" value="1"/>
</dbReference>
<keyword evidence="1" id="KW-0812">Transmembrane</keyword>
<evidence type="ECO:0008006" key="4">
    <source>
        <dbReference type="Google" id="ProtNLM"/>
    </source>
</evidence>
<name>A0ABU0GVC3_9BACL</name>
<keyword evidence="1" id="KW-0472">Membrane</keyword>
<dbReference type="InterPro" id="IPR016024">
    <property type="entry name" value="ARM-type_fold"/>
</dbReference>
<dbReference type="Proteomes" id="UP001241988">
    <property type="component" value="Unassembled WGS sequence"/>
</dbReference>
<dbReference type="EMBL" id="JAUSWB010000005">
    <property type="protein sequence ID" value="MDQ0429253.1"/>
    <property type="molecule type" value="Genomic_DNA"/>
</dbReference>
<reference evidence="2 3" key="1">
    <citation type="submission" date="2023-07" db="EMBL/GenBank/DDBJ databases">
        <title>Genomic Encyclopedia of Type Strains, Phase IV (KMG-IV): sequencing the most valuable type-strain genomes for metagenomic binning, comparative biology and taxonomic classification.</title>
        <authorList>
            <person name="Goeker M."/>
        </authorList>
    </citation>
    <scope>NUCLEOTIDE SEQUENCE [LARGE SCALE GENOMIC DNA]</scope>
    <source>
        <strain evidence="2 3">DSM 16419</strain>
    </source>
</reference>
<evidence type="ECO:0000256" key="1">
    <source>
        <dbReference type="SAM" id="Phobius"/>
    </source>
</evidence>
<keyword evidence="3" id="KW-1185">Reference proteome</keyword>
<evidence type="ECO:0000313" key="2">
    <source>
        <dbReference type="EMBL" id="MDQ0429253.1"/>
    </source>
</evidence>
<proteinExistence type="predicted"/>
<dbReference type="SUPFAM" id="SSF48371">
    <property type="entry name" value="ARM repeat"/>
    <property type="match status" value="1"/>
</dbReference>
<gene>
    <name evidence="2" type="ORF">QOZ98_002081</name>
</gene>
<feature type="transmembrane region" description="Helical" evidence="1">
    <location>
        <begin position="6"/>
        <end position="26"/>
    </location>
</feature>
<evidence type="ECO:0000313" key="3">
    <source>
        <dbReference type="Proteomes" id="UP001241988"/>
    </source>
</evidence>
<comment type="caution">
    <text evidence="2">The sequence shown here is derived from an EMBL/GenBank/DDBJ whole genome shotgun (WGS) entry which is preliminary data.</text>
</comment>
<keyword evidence="1" id="KW-1133">Transmembrane helix</keyword>
<accession>A0ABU0GVC3</accession>
<sequence>MIEIFIWVVFSLLGIQLLILALLIGWKMKNLARENEIRKMMVILKPQFQQYIKGTQQAEPALPAAKRNRFKLMERMLDEFLAEDLQEEQKTTIHMLADKHLAEHYRRTLKKGNWAERINALYFIEDFRLFSLKEDVYQHFAKISKRDEEFRQCIRVCATLQEVRLMDAAVGSKDLSFGMIKELLYRLDENLLKMTLERMQSKEDISENMLYAFISFSGEHQIDMIFPFVEKKLLDERMEVRLKAMSSLCNYKKMTDPAILSGFFDSKHWQERMYAAKLTGACHFEQYKPNLIYLLSDNIWWVRFAGAENLKVFRGGNHVLEQVSADHADAYARDIAKHMLTREGANFT</sequence>
<dbReference type="RefSeq" id="WP_308787355.1">
    <property type="nucleotide sequence ID" value="NZ_JAUSWB010000005.1"/>
</dbReference>
<organism evidence="2 3">
    <name type="scientific">Planomicrobium stackebrandtii</name>
    <dbReference type="NCBI Taxonomy" id="253160"/>
    <lineage>
        <taxon>Bacteria</taxon>
        <taxon>Bacillati</taxon>
        <taxon>Bacillota</taxon>
        <taxon>Bacilli</taxon>
        <taxon>Bacillales</taxon>
        <taxon>Caryophanaceae</taxon>
        <taxon>Planomicrobium</taxon>
    </lineage>
</organism>
<protein>
    <recommendedName>
        <fullName evidence="4">HEAT repeat domain-containing protein</fullName>
    </recommendedName>
</protein>